<accession>A0A1W1HAM2</accession>
<keyword evidence="2" id="KW-1185">Reference proteome</keyword>
<protein>
    <submittedName>
        <fullName evidence="1">Uncharacterized protein</fullName>
    </submittedName>
</protein>
<dbReference type="STRING" id="1246637.MTBBW1_1860020"/>
<evidence type="ECO:0000313" key="1">
    <source>
        <dbReference type="EMBL" id="SLM29530.1"/>
    </source>
</evidence>
<dbReference type="OrthoDB" id="9789917at2"/>
<proteinExistence type="predicted"/>
<reference evidence="1 2" key="1">
    <citation type="submission" date="2017-03" db="EMBL/GenBank/DDBJ databases">
        <authorList>
            <person name="Afonso C.L."/>
            <person name="Miller P.J."/>
            <person name="Scott M.A."/>
            <person name="Spackman E."/>
            <person name="Goraichik I."/>
            <person name="Dimitrov K.M."/>
            <person name="Suarez D.L."/>
            <person name="Swayne D.E."/>
        </authorList>
    </citation>
    <scope>NUCLEOTIDE SEQUENCE [LARGE SCALE GENOMIC DNA]</scope>
    <source>
        <strain evidence="1">PRJEB14757</strain>
    </source>
</reference>
<dbReference type="EMBL" id="FWEV01000097">
    <property type="protein sequence ID" value="SLM29530.1"/>
    <property type="molecule type" value="Genomic_DNA"/>
</dbReference>
<organism evidence="1 2">
    <name type="scientific">Desulfamplus magnetovallimortis</name>
    <dbReference type="NCBI Taxonomy" id="1246637"/>
    <lineage>
        <taxon>Bacteria</taxon>
        <taxon>Pseudomonadati</taxon>
        <taxon>Thermodesulfobacteriota</taxon>
        <taxon>Desulfobacteria</taxon>
        <taxon>Desulfobacterales</taxon>
        <taxon>Desulfobacteraceae</taxon>
        <taxon>Desulfamplus</taxon>
    </lineage>
</organism>
<dbReference type="Proteomes" id="UP000191931">
    <property type="component" value="Unassembled WGS sequence"/>
</dbReference>
<dbReference type="RefSeq" id="WP_080806554.1">
    <property type="nucleotide sequence ID" value="NZ_LT828554.1"/>
</dbReference>
<evidence type="ECO:0000313" key="2">
    <source>
        <dbReference type="Proteomes" id="UP000191931"/>
    </source>
</evidence>
<sequence>MKNSIAMKEKFIKEMELDNRQSVKIFDISRKISVDAYLVAMVARINIAIDNELFTEEQLQNISFDDIINKLGSHVQFEYKKERNFIMAKDKDAVFQDLVDTFTDNMIEYLSKDSFPVKFILKKYAE</sequence>
<name>A0A1W1HAM2_9BACT</name>
<gene>
    <name evidence="1" type="ORF">MTBBW1_1860020</name>
</gene>
<dbReference type="AlphaFoldDB" id="A0A1W1HAM2"/>